<proteinExistence type="predicted"/>
<dbReference type="Gene3D" id="3.10.450.50">
    <property type="match status" value="1"/>
</dbReference>
<dbReference type="InterPro" id="IPR032710">
    <property type="entry name" value="NTF2-like_dom_sf"/>
</dbReference>
<gene>
    <name evidence="1" type="ORF">SAMN04489751_1592</name>
</gene>
<evidence type="ECO:0000313" key="1">
    <source>
        <dbReference type="EMBL" id="SDS25503.1"/>
    </source>
</evidence>
<dbReference type="EMBL" id="LT629739">
    <property type="protein sequence ID" value="SDS25503.1"/>
    <property type="molecule type" value="Genomic_DNA"/>
</dbReference>
<organism evidence="1 2">
    <name type="scientific">Brevibacterium sandarakinum</name>
    <dbReference type="NCBI Taxonomy" id="629680"/>
    <lineage>
        <taxon>Bacteria</taxon>
        <taxon>Bacillati</taxon>
        <taxon>Actinomycetota</taxon>
        <taxon>Actinomycetes</taxon>
        <taxon>Micrococcales</taxon>
        <taxon>Brevibacteriaceae</taxon>
        <taxon>Brevibacterium</taxon>
    </lineage>
</organism>
<sequence length="132" mass="14371">MGGNIGGMDGNNDVCAEFFDTYTRAPLDRDAAAIADHYAVPAQIEFPGQRLAVTDERQTVEFFAGAFGQYEKVTDIDVAINVVAETGHSIWADVTWDYHGDAPSERNMYQLVLTGNEWKIGVLTPLTLAGEG</sequence>
<dbReference type="AlphaFoldDB" id="A0A1H1QQA4"/>
<dbReference type="SUPFAM" id="SSF54427">
    <property type="entry name" value="NTF2-like"/>
    <property type="match status" value="1"/>
</dbReference>
<evidence type="ECO:0008006" key="3">
    <source>
        <dbReference type="Google" id="ProtNLM"/>
    </source>
</evidence>
<protein>
    <recommendedName>
        <fullName evidence="3">DUF4440 domain-containing protein</fullName>
    </recommendedName>
</protein>
<dbReference type="Proteomes" id="UP000199700">
    <property type="component" value="Chromosome"/>
</dbReference>
<reference evidence="1" key="1">
    <citation type="submission" date="2016-10" db="EMBL/GenBank/DDBJ databases">
        <authorList>
            <person name="Varghese N."/>
            <person name="Submissions S."/>
        </authorList>
    </citation>
    <scope>NUCLEOTIDE SEQUENCE [LARGE SCALE GENOMIC DNA]</scope>
    <source>
        <strain evidence="1">DSM 22082</strain>
    </source>
</reference>
<evidence type="ECO:0000313" key="2">
    <source>
        <dbReference type="Proteomes" id="UP000199700"/>
    </source>
</evidence>
<dbReference type="STRING" id="629680.SAMN04489751_1592"/>
<name>A0A1H1QQA4_BRESA</name>
<accession>A0A1H1QQA4</accession>
<keyword evidence="2" id="KW-1185">Reference proteome</keyword>